<dbReference type="PRINTS" id="PR00301">
    <property type="entry name" value="HEATSHOCK70"/>
</dbReference>
<dbReference type="GO" id="GO:0140662">
    <property type="term" value="F:ATP-dependent protein folding chaperone"/>
    <property type="evidence" value="ECO:0007669"/>
    <property type="project" value="InterPro"/>
</dbReference>
<dbReference type="Gene3D" id="2.60.34.10">
    <property type="entry name" value="Substrate Binding Domain Of DNAk, Chain A, domain 1"/>
    <property type="match status" value="1"/>
</dbReference>
<evidence type="ECO:0000313" key="12">
    <source>
        <dbReference type="RefSeq" id="XP_018009810.1"/>
    </source>
</evidence>
<dbReference type="InterPro" id="IPR013126">
    <property type="entry name" value="Hsp_70_fam"/>
</dbReference>
<dbReference type="PROSITE" id="PS51257">
    <property type="entry name" value="PROKAR_LIPOPROTEIN"/>
    <property type="match status" value="1"/>
</dbReference>
<dbReference type="GO" id="GO:0005524">
    <property type="term" value="F:ATP binding"/>
    <property type="evidence" value="ECO:0007669"/>
    <property type="project" value="UniProtKB-KW"/>
</dbReference>
<comment type="similarity">
    <text evidence="2">Belongs to the heat shock protein 70 family.</text>
</comment>
<dbReference type="PANTHER" id="PTHR45639">
    <property type="entry name" value="HSC70CB, ISOFORM G-RELATED"/>
    <property type="match status" value="1"/>
</dbReference>
<feature type="compositionally biased region" description="Acidic residues" evidence="9">
    <location>
        <begin position="873"/>
        <end position="890"/>
    </location>
</feature>
<accession>A0A8B7N846</accession>
<gene>
    <name evidence="12" type="primary">LOC108667305</name>
</gene>
<dbReference type="GO" id="GO:0030968">
    <property type="term" value="P:endoplasmic reticulum unfolded protein response"/>
    <property type="evidence" value="ECO:0007669"/>
    <property type="project" value="TreeGrafter"/>
</dbReference>
<dbReference type="KEGG" id="hazt:108667305"/>
<dbReference type="PANTHER" id="PTHR45639:SF3">
    <property type="entry name" value="HYPOXIA UP-REGULATED PROTEIN 1"/>
    <property type="match status" value="1"/>
</dbReference>
<proteinExistence type="inferred from homology"/>
<dbReference type="SUPFAM" id="SSF53067">
    <property type="entry name" value="Actin-like ATPase domain"/>
    <property type="match status" value="2"/>
</dbReference>
<keyword evidence="5" id="KW-0256">Endoplasmic reticulum</keyword>
<reference evidence="12" key="1">
    <citation type="submission" date="2025-08" db="UniProtKB">
        <authorList>
            <consortium name="RefSeq"/>
        </authorList>
    </citation>
    <scope>IDENTIFICATION</scope>
    <source>
        <tissue evidence="12">Whole organism</tissue>
    </source>
</reference>
<evidence type="ECO:0000256" key="8">
    <source>
        <dbReference type="ARBA" id="ARBA00040503"/>
    </source>
</evidence>
<organism evidence="11 12">
    <name type="scientific">Hyalella azteca</name>
    <name type="common">Amphipod</name>
    <dbReference type="NCBI Taxonomy" id="294128"/>
    <lineage>
        <taxon>Eukaryota</taxon>
        <taxon>Metazoa</taxon>
        <taxon>Ecdysozoa</taxon>
        <taxon>Arthropoda</taxon>
        <taxon>Crustacea</taxon>
        <taxon>Multicrustacea</taxon>
        <taxon>Malacostraca</taxon>
        <taxon>Eumalacostraca</taxon>
        <taxon>Peracarida</taxon>
        <taxon>Amphipoda</taxon>
        <taxon>Senticaudata</taxon>
        <taxon>Talitrida</taxon>
        <taxon>Talitroidea</taxon>
        <taxon>Hyalellidae</taxon>
        <taxon>Hyalella</taxon>
    </lineage>
</organism>
<feature type="region of interest" description="Disordered" evidence="9">
    <location>
        <begin position="590"/>
        <end position="618"/>
    </location>
</feature>
<feature type="signal peptide" evidence="10">
    <location>
        <begin position="1"/>
        <end position="24"/>
    </location>
</feature>
<keyword evidence="7" id="KW-0143">Chaperone</keyword>
<dbReference type="Gene3D" id="3.30.420.40">
    <property type="match status" value="2"/>
</dbReference>
<dbReference type="PROSITE" id="PS01036">
    <property type="entry name" value="HSP70_3"/>
    <property type="match status" value="1"/>
</dbReference>
<sequence>MFGIWRLAVLCTAAVLFMLSGCHGLTVMSVDFGSEFMKVAVVAPGVPMEIALNKESKRKTPVAIAFRDGERTFGDDAITAGMRSPSSVFMNILHLLGKPVTHPIVEAYIAAHPQYTISPHPVRETVVFKISEELSLTVEELVAQLLKEAQAQASAHTGQQVKDLVITVPAFFNQAERRALLEAAQIAGLKVLSLISNNAAVALNYGMFRRKEINATAQYLMFYDMGASQTTASLVAFQTVKTKDKGYSETNPQLTVLGVGFDRTLGGHEMQLRLRDFLARKFDDMKKTSTSVFSNPRAMSKLNKEAARLKHVLSANTEHISQVENVMEDVDLRVLVTRQEFEDLIKDLVARSSQPLHDALAAAGVDMSVVEQLVLVGGSTRVPAVQEHLQSVWGRELSRNINADEAAALGAVYRAADMGQGFKVKTFHVRETNLYPIEVEFDREVEQEDGTSTQKVVRRSLFAVGNAFPQKKVMTFNKNVADFEYRVNYGADLMTTARLRQQFGSVTPALRRAQVTGVTSVYEEHVTRGGAEFKGIKAHFHLDGSGLLQVGEVELVVERNVTVEVPKSKTDEESAFSKLGSTLTKLFSGDEEAAENATATEDAAADAPKDNATQPESAPQVQVVTEKLFLNCSVDVLDLPLLEGDLLSESLNKLSALNEVATAREKREAARNSLETLILDVRDRMSQQAYLDASLFDTQQLLATTCDTMEEWLYDEGFNAEAKDYSSRISELETIFAPVQRRVEEHQQRPQALQALNNMLNMSSDFMMKARGSPESQTWFTPVELQNMDDLIVNTQRWMEEAEEAQAQLQPHEDPSLSLSLIADHINDLDREMKYLFNKARMGKAKADKEAAEAKAKAEREAKEALKKKKQQEEDEDDEDKDDEEVEDNNAEQSTETLREARPEPLQPEEEDTEAPVNPDAVREEEEVTHTEL</sequence>
<dbReference type="OMA" id="SRTPMIQ"/>
<dbReference type="Gene3D" id="1.20.1270.10">
    <property type="match status" value="1"/>
</dbReference>
<keyword evidence="3 10" id="KW-0732">Signal</keyword>
<dbReference type="OrthoDB" id="10262720at2759"/>
<evidence type="ECO:0000256" key="2">
    <source>
        <dbReference type="ARBA" id="ARBA00007381"/>
    </source>
</evidence>
<evidence type="ECO:0000256" key="1">
    <source>
        <dbReference type="ARBA" id="ARBA00004319"/>
    </source>
</evidence>
<dbReference type="AlphaFoldDB" id="A0A8B7N846"/>
<dbReference type="Gene3D" id="3.30.30.30">
    <property type="match status" value="1"/>
</dbReference>
<feature type="compositionally biased region" description="Basic and acidic residues" evidence="9">
    <location>
        <begin position="851"/>
        <end position="865"/>
    </location>
</feature>
<evidence type="ECO:0000256" key="7">
    <source>
        <dbReference type="ARBA" id="ARBA00023186"/>
    </source>
</evidence>
<dbReference type="CTD" id="31215"/>
<evidence type="ECO:0000256" key="5">
    <source>
        <dbReference type="ARBA" id="ARBA00022824"/>
    </source>
</evidence>
<keyword evidence="11" id="KW-1185">Reference proteome</keyword>
<dbReference type="InterPro" id="IPR043129">
    <property type="entry name" value="ATPase_NBD"/>
</dbReference>
<evidence type="ECO:0000256" key="10">
    <source>
        <dbReference type="SAM" id="SignalP"/>
    </source>
</evidence>
<dbReference type="CDD" id="cd10230">
    <property type="entry name" value="ASKHA_NBD_HSP70_HYOU1"/>
    <property type="match status" value="1"/>
</dbReference>
<evidence type="ECO:0000313" key="11">
    <source>
        <dbReference type="Proteomes" id="UP000694843"/>
    </source>
</evidence>
<feature type="region of interest" description="Disordered" evidence="9">
    <location>
        <begin position="851"/>
        <end position="933"/>
    </location>
</feature>
<dbReference type="InterPro" id="IPR029047">
    <property type="entry name" value="HSP70_peptide-bd_sf"/>
</dbReference>
<dbReference type="Pfam" id="PF00012">
    <property type="entry name" value="HSP70"/>
    <property type="match status" value="1"/>
</dbReference>
<evidence type="ECO:0000256" key="9">
    <source>
        <dbReference type="SAM" id="MobiDB-lite"/>
    </source>
</evidence>
<dbReference type="GO" id="GO:0005788">
    <property type="term" value="C:endoplasmic reticulum lumen"/>
    <property type="evidence" value="ECO:0007669"/>
    <property type="project" value="UniProtKB-SubCell"/>
</dbReference>
<keyword evidence="6" id="KW-0067">ATP-binding</keyword>
<protein>
    <recommendedName>
        <fullName evidence="8">Hypoxia up-regulated protein 1</fullName>
    </recommendedName>
</protein>
<feature type="compositionally biased region" description="Low complexity" evidence="9">
    <location>
        <begin position="595"/>
        <end position="606"/>
    </location>
</feature>
<dbReference type="RefSeq" id="XP_018009810.1">
    <property type="nucleotide sequence ID" value="XM_018154321.2"/>
</dbReference>
<dbReference type="GeneID" id="108667305"/>
<dbReference type="Gene3D" id="3.90.640.10">
    <property type="entry name" value="Actin, Chain A, domain 4"/>
    <property type="match status" value="1"/>
</dbReference>
<feature type="chain" id="PRO_5034130925" description="Hypoxia up-regulated protein 1" evidence="10">
    <location>
        <begin position="25"/>
        <end position="933"/>
    </location>
</feature>
<evidence type="ECO:0000256" key="3">
    <source>
        <dbReference type="ARBA" id="ARBA00022729"/>
    </source>
</evidence>
<dbReference type="GO" id="GO:0034663">
    <property type="term" value="C:endoplasmic reticulum chaperone complex"/>
    <property type="evidence" value="ECO:0007669"/>
    <property type="project" value="TreeGrafter"/>
</dbReference>
<evidence type="ECO:0000256" key="6">
    <source>
        <dbReference type="ARBA" id="ARBA00022840"/>
    </source>
</evidence>
<evidence type="ECO:0000256" key="4">
    <source>
        <dbReference type="ARBA" id="ARBA00022741"/>
    </source>
</evidence>
<keyword evidence="4" id="KW-0547">Nucleotide-binding</keyword>
<dbReference type="InterPro" id="IPR029048">
    <property type="entry name" value="HSP70_C_sf"/>
</dbReference>
<dbReference type="SUPFAM" id="SSF100934">
    <property type="entry name" value="Heat shock protein 70kD (HSP70), C-terminal subdomain"/>
    <property type="match status" value="1"/>
</dbReference>
<comment type="subcellular location">
    <subcellularLocation>
        <location evidence="1">Endoplasmic reticulum lumen</location>
    </subcellularLocation>
</comment>
<dbReference type="InterPro" id="IPR018181">
    <property type="entry name" value="Heat_shock_70_CS"/>
</dbReference>
<name>A0A8B7N846_HYAAZ</name>
<dbReference type="Proteomes" id="UP000694843">
    <property type="component" value="Unplaced"/>
</dbReference>